<evidence type="ECO:0000313" key="3">
    <source>
        <dbReference type="EMBL" id="GLS74359.1"/>
    </source>
</evidence>
<feature type="signal peptide" evidence="2">
    <location>
        <begin position="1"/>
        <end position="22"/>
    </location>
</feature>
<feature type="chain" id="PRO_5041471190" evidence="2">
    <location>
        <begin position="23"/>
        <end position="432"/>
    </location>
</feature>
<dbReference type="AlphaFoldDB" id="A0AA37TNP4"/>
<keyword evidence="2" id="KW-0732">Signal</keyword>
<keyword evidence="4" id="KW-1185">Reference proteome</keyword>
<accession>A0AA37TNP4</accession>
<evidence type="ECO:0000313" key="4">
    <source>
        <dbReference type="Proteomes" id="UP001157440"/>
    </source>
</evidence>
<protein>
    <submittedName>
        <fullName evidence="3">Chemotaxis protein</fullName>
    </submittedName>
</protein>
<organism evidence="3 4">
    <name type="scientific">Methylobacterium tardum</name>
    <dbReference type="NCBI Taxonomy" id="374432"/>
    <lineage>
        <taxon>Bacteria</taxon>
        <taxon>Pseudomonadati</taxon>
        <taxon>Pseudomonadota</taxon>
        <taxon>Alphaproteobacteria</taxon>
        <taxon>Hyphomicrobiales</taxon>
        <taxon>Methylobacteriaceae</taxon>
        <taxon>Methylobacterium</taxon>
    </lineage>
</organism>
<dbReference type="NCBIfam" id="NF009441">
    <property type="entry name" value="PRK12798.1-3"/>
    <property type="match status" value="1"/>
</dbReference>
<feature type="region of interest" description="Disordered" evidence="1">
    <location>
        <begin position="37"/>
        <end position="62"/>
    </location>
</feature>
<name>A0AA37TNP4_9HYPH</name>
<feature type="compositionally biased region" description="Pro residues" evidence="1">
    <location>
        <begin position="41"/>
        <end position="56"/>
    </location>
</feature>
<evidence type="ECO:0000256" key="1">
    <source>
        <dbReference type="SAM" id="MobiDB-lite"/>
    </source>
</evidence>
<sequence length="432" mass="45638">MRVTRIGRTLPVVLGLLTTAIANPVAAEPASASVAVARPGQPAPSGPVPAVPPVPEPSARKGTPVEWVRTLQLLQDRVAAGSLAAHASQPVLIARINADLLSAPPEVWADRHNLRSAITFALSGGGPAILRNLTARDGIGEPEATLARGALAYIEGREAEANRLLRDVDTADLPPTLAGAVGLTQASLTVTENPNRAIILLDGVRLLVPGTLAEEGALRREIFALGQLGELKKFEALAIQYLRRFPHSIYAGNFRQRLAYQLTQFDVGQDEERFAVLNRILNELGPESRRDLYLLIARTAIQQGKTASALLAADKALALCAPGSPEAMQGRLYRAAAEIVNLTTFQSGLQALRSLDRAKLTARDVILLDTALSTAEEIGRGLTGRPGLPEANLATAKPAQAVAESAGEPASLIPKAQATIDRIDLLLSKASP</sequence>
<dbReference type="Proteomes" id="UP001157440">
    <property type="component" value="Unassembled WGS sequence"/>
</dbReference>
<dbReference type="EMBL" id="BSPL01000038">
    <property type="protein sequence ID" value="GLS74359.1"/>
    <property type="molecule type" value="Genomic_DNA"/>
</dbReference>
<comment type="caution">
    <text evidence="3">The sequence shown here is derived from an EMBL/GenBank/DDBJ whole genome shotgun (WGS) entry which is preliminary data.</text>
</comment>
<gene>
    <name evidence="3" type="primary">motC</name>
    <name evidence="3" type="ORF">GCM10007890_63770</name>
</gene>
<dbReference type="RefSeq" id="WP_238195654.1">
    <property type="nucleotide sequence ID" value="NZ_BPQZ01000006.1"/>
</dbReference>
<proteinExistence type="predicted"/>
<reference evidence="4" key="1">
    <citation type="journal article" date="2019" name="Int. J. Syst. Evol. Microbiol.">
        <title>The Global Catalogue of Microorganisms (GCM) 10K type strain sequencing project: providing services to taxonomists for standard genome sequencing and annotation.</title>
        <authorList>
            <consortium name="The Broad Institute Genomics Platform"/>
            <consortium name="The Broad Institute Genome Sequencing Center for Infectious Disease"/>
            <person name="Wu L."/>
            <person name="Ma J."/>
        </authorList>
    </citation>
    <scope>NUCLEOTIDE SEQUENCE [LARGE SCALE GENOMIC DNA]</scope>
    <source>
        <strain evidence="4">NBRC 103632</strain>
    </source>
</reference>
<evidence type="ECO:0000256" key="2">
    <source>
        <dbReference type="SAM" id="SignalP"/>
    </source>
</evidence>